<evidence type="ECO:0000259" key="3">
    <source>
        <dbReference type="Pfam" id="PF13538"/>
    </source>
</evidence>
<dbReference type="Gene3D" id="3.40.50.300">
    <property type="entry name" value="P-loop containing nucleotide triphosphate hydrolases"/>
    <property type="match status" value="2"/>
</dbReference>
<dbReference type="SUPFAM" id="SSF52540">
    <property type="entry name" value="P-loop containing nucleoside triphosphate hydrolases"/>
    <property type="match status" value="2"/>
</dbReference>
<evidence type="ECO:0000313" key="6">
    <source>
        <dbReference type="Proteomes" id="UP000474042"/>
    </source>
</evidence>
<gene>
    <name evidence="5" type="ORF">GND98_014320</name>
</gene>
<dbReference type="EMBL" id="WOFV02000052">
    <property type="protein sequence ID" value="NAS19013.1"/>
    <property type="molecule type" value="Genomic_DNA"/>
</dbReference>
<dbReference type="InterPro" id="IPR050534">
    <property type="entry name" value="Coronavir_polyprotein_1ab"/>
</dbReference>
<dbReference type="Pfam" id="PF13538">
    <property type="entry name" value="UvrD_C_2"/>
    <property type="match status" value="1"/>
</dbReference>
<evidence type="ECO:0000256" key="1">
    <source>
        <dbReference type="ARBA" id="ARBA00022741"/>
    </source>
</evidence>
<sequence length="633" mass="73307">MTKKRDTSIRKYNLEKHIRKHIKVNRKILKEASKDKILKNVFNEDTLSILLRSYTDEIKQDINKLDVNNKKTIFNAIRKYRNKNFIDMMIKNAEIIVDEECLDYIKKIKNEDVDVFLKKNIYLLARYKTNLEKIKNLFVIDDYENTLLFNILKELHKNEESGHVFVERNFLYDKLREKSNCDINDLNEATNKLIDKKVIIDDNGKIYFKELYEAECMLAENLKQRLELNIQLDNSICKKIDGFIKSNNINEDGKNAIYNVFQKNISIISGQAGTGKSTLIKKLIECINSVSANTEDIKILSYTGKAVSRLNAEDLDIVANTIHRFLNIKEDDKFEIKLIDKKLGYIIVDEASMLDLKLMSILINSVSVNTKIILVGDIYQLQPIKAGSPFLDMFNSNLFAKTELTKIYRYSNKGTILNNALAIRNQDLKGIVEDADFKILKDKSYTIFSDTINEINKLLEEHYLLEDIMVLGTNNKLIDDMNKYISIQLNKNNLINDEKFNIADKVIQIKNNYEKDVYNGDTGIITSIINMNGQQIIKVRFNNKSDEVTYVNNEIDELNRAYVLTIHKSQGSECKAVIIIIPNKTELYNSLLYVAVTRAIERVIIISDKKNFYNALNKSNPIRNGCLLERIEN</sequence>
<dbReference type="CDD" id="cd18809">
    <property type="entry name" value="SF1_C_RecD"/>
    <property type="match status" value="1"/>
</dbReference>
<evidence type="ECO:0000313" key="5">
    <source>
        <dbReference type="EMBL" id="NAS19013.1"/>
    </source>
</evidence>
<dbReference type="PANTHER" id="PTHR43788">
    <property type="entry name" value="DNA2/NAM7 HELICASE FAMILY MEMBER"/>
    <property type="match status" value="1"/>
</dbReference>
<dbReference type="PANTHER" id="PTHR43788:SF6">
    <property type="entry name" value="DNA HELICASE B"/>
    <property type="match status" value="1"/>
</dbReference>
<dbReference type="InterPro" id="IPR027417">
    <property type="entry name" value="P-loop_NTPase"/>
</dbReference>
<evidence type="ECO:0000256" key="2">
    <source>
        <dbReference type="ARBA" id="ARBA00022840"/>
    </source>
</evidence>
<dbReference type="GO" id="GO:0005524">
    <property type="term" value="F:ATP binding"/>
    <property type="evidence" value="ECO:0007669"/>
    <property type="project" value="UniProtKB-KW"/>
</dbReference>
<dbReference type="InterPro" id="IPR041451">
    <property type="entry name" value="RecD2_SH13"/>
</dbReference>
<name>A0A6L9EQW8_CLOBU</name>
<reference evidence="5 6" key="1">
    <citation type="submission" date="2020-01" db="EMBL/GenBank/DDBJ databases">
        <title>Genome sequence of a 1,3-propanediol producer, Clostridium butyricum S3.</title>
        <authorList>
            <person name="Zhou J."/>
        </authorList>
    </citation>
    <scope>NUCLEOTIDE SEQUENCE [LARGE SCALE GENOMIC DNA]</scope>
    <source>
        <strain evidence="5 6">S3</strain>
    </source>
</reference>
<dbReference type="Pfam" id="PF13604">
    <property type="entry name" value="AAA_30"/>
    <property type="match status" value="1"/>
</dbReference>
<proteinExistence type="predicted"/>
<dbReference type="Gene3D" id="2.30.30.940">
    <property type="match status" value="1"/>
</dbReference>
<dbReference type="AlphaFoldDB" id="A0A6L9EQW8"/>
<keyword evidence="1" id="KW-0547">Nucleotide-binding</keyword>
<keyword evidence="2" id="KW-0067">ATP-binding</keyword>
<dbReference type="Pfam" id="PF18335">
    <property type="entry name" value="SH3_13"/>
    <property type="match status" value="1"/>
</dbReference>
<dbReference type="InterPro" id="IPR027785">
    <property type="entry name" value="UvrD-like_helicase_C"/>
</dbReference>
<evidence type="ECO:0000259" key="4">
    <source>
        <dbReference type="Pfam" id="PF18335"/>
    </source>
</evidence>
<comment type="caution">
    <text evidence="5">The sequence shown here is derived from an EMBL/GenBank/DDBJ whole genome shotgun (WGS) entry which is preliminary data.</text>
</comment>
<feature type="domain" description="ATP-dependent RecD2 DNA helicase SH3" evidence="4">
    <location>
        <begin position="488"/>
        <end position="541"/>
    </location>
</feature>
<protein>
    <submittedName>
        <fullName evidence="5">AAA family ATPase</fullName>
    </submittedName>
</protein>
<dbReference type="Proteomes" id="UP000474042">
    <property type="component" value="Unassembled WGS sequence"/>
</dbReference>
<dbReference type="GO" id="GO:0003678">
    <property type="term" value="F:DNA helicase activity"/>
    <property type="evidence" value="ECO:0007669"/>
    <property type="project" value="UniProtKB-ARBA"/>
</dbReference>
<accession>A0A6L9EQW8</accession>
<dbReference type="CDD" id="cd17933">
    <property type="entry name" value="DEXSc_RecD-like"/>
    <property type="match status" value="1"/>
</dbReference>
<organism evidence="5 6">
    <name type="scientific">Clostridium butyricum</name>
    <dbReference type="NCBI Taxonomy" id="1492"/>
    <lineage>
        <taxon>Bacteria</taxon>
        <taxon>Bacillati</taxon>
        <taxon>Bacillota</taxon>
        <taxon>Clostridia</taxon>
        <taxon>Eubacteriales</taxon>
        <taxon>Clostridiaceae</taxon>
        <taxon>Clostridium</taxon>
    </lineage>
</organism>
<feature type="domain" description="UvrD-like helicase C-terminal" evidence="3">
    <location>
        <begin position="561"/>
        <end position="606"/>
    </location>
</feature>